<dbReference type="Pfam" id="PF02213">
    <property type="entry name" value="GYF"/>
    <property type="match status" value="1"/>
</dbReference>
<evidence type="ECO:0000256" key="1">
    <source>
        <dbReference type="ARBA" id="ARBA00022540"/>
    </source>
</evidence>
<protein>
    <recommendedName>
        <fullName evidence="6">GYF domain-containing protein</fullName>
    </recommendedName>
</protein>
<dbReference type="GeneID" id="20040279"/>
<organism evidence="7 8">
    <name type="scientific">Plasmodium inui San Antonio 1</name>
    <dbReference type="NCBI Taxonomy" id="1237626"/>
    <lineage>
        <taxon>Eukaryota</taxon>
        <taxon>Sar</taxon>
        <taxon>Alveolata</taxon>
        <taxon>Apicomplexa</taxon>
        <taxon>Aconoidasida</taxon>
        <taxon>Haemosporida</taxon>
        <taxon>Plasmodiidae</taxon>
        <taxon>Plasmodium</taxon>
        <taxon>Plasmodium (Plasmodium)</taxon>
    </lineage>
</organism>
<dbReference type="GO" id="GO:0003729">
    <property type="term" value="F:mRNA binding"/>
    <property type="evidence" value="ECO:0007669"/>
    <property type="project" value="TreeGrafter"/>
</dbReference>
<feature type="region of interest" description="Disordered" evidence="5">
    <location>
        <begin position="736"/>
        <end position="811"/>
    </location>
</feature>
<feature type="region of interest" description="Disordered" evidence="5">
    <location>
        <begin position="1878"/>
        <end position="1901"/>
    </location>
</feature>
<evidence type="ECO:0000256" key="3">
    <source>
        <dbReference type="ARBA" id="ARBA00022737"/>
    </source>
</evidence>
<feature type="compositionally biased region" description="Basic and acidic residues" evidence="5">
    <location>
        <begin position="1068"/>
        <end position="1077"/>
    </location>
</feature>
<dbReference type="EMBL" id="KI965493">
    <property type="protein sequence ID" value="EUD64590.1"/>
    <property type="molecule type" value="Genomic_DNA"/>
</dbReference>
<feature type="compositionally biased region" description="Basic and acidic residues" evidence="5">
    <location>
        <begin position="1227"/>
        <end position="1244"/>
    </location>
</feature>
<evidence type="ECO:0000256" key="4">
    <source>
        <dbReference type="ARBA" id="ARBA00022917"/>
    </source>
</evidence>
<keyword evidence="1" id="KW-0396">Initiation factor</keyword>
<keyword evidence="3" id="KW-0677">Repeat</keyword>
<dbReference type="Pfam" id="PF08662">
    <property type="entry name" value="eIF2A"/>
    <property type="match status" value="1"/>
</dbReference>
<feature type="compositionally biased region" description="Basic and acidic residues" evidence="5">
    <location>
        <begin position="1737"/>
        <end position="1758"/>
    </location>
</feature>
<dbReference type="SUPFAM" id="SSF50978">
    <property type="entry name" value="WD40 repeat-like"/>
    <property type="match status" value="1"/>
</dbReference>
<gene>
    <name evidence="7" type="ORF">C922_05005</name>
</gene>
<feature type="compositionally biased region" description="Low complexity" evidence="5">
    <location>
        <begin position="1121"/>
        <end position="1132"/>
    </location>
</feature>
<feature type="compositionally biased region" description="Low complexity" evidence="5">
    <location>
        <begin position="953"/>
        <end position="970"/>
    </location>
</feature>
<evidence type="ECO:0000256" key="2">
    <source>
        <dbReference type="ARBA" id="ARBA00022574"/>
    </source>
</evidence>
<feature type="region of interest" description="Disordered" evidence="5">
    <location>
        <begin position="855"/>
        <end position="1016"/>
    </location>
</feature>
<dbReference type="InterPro" id="IPR011387">
    <property type="entry name" value="TIF2A"/>
</dbReference>
<dbReference type="OrthoDB" id="378109at2759"/>
<feature type="compositionally biased region" description="Polar residues" evidence="5">
    <location>
        <begin position="1383"/>
        <end position="1396"/>
    </location>
</feature>
<feature type="region of interest" description="Disordered" evidence="5">
    <location>
        <begin position="1737"/>
        <end position="1767"/>
    </location>
</feature>
<dbReference type="RefSeq" id="XP_008818800.1">
    <property type="nucleotide sequence ID" value="XM_008820578.1"/>
</dbReference>
<sequence length="2230" mass="246978">MNELLIRSKSGIKLYTFERNENNEYTGKITFEYDGCIHDALWSCDGNSFLILHSVEGLLLISNYADRDNIRVNKITCPNRYKELFTDDNIKLIKHVQWSPGNKFVVFFFPFEEKNFVSIGNLLLFSVQHTRVLCSFKIRKKICSNWPIIHFTTEDRYFFLEKKSNLYVYDTLQLIQTNPEVLHNLVNIDIPKNYLFTWHHPNVIAMYVSPYVGEDNARFFIVHTKNNFLGDVYVYKMQGLSSSLSDVDGIHFGKEKTSPTMGGHHNGAGISLGSAVGVTTPKRKEWESGNPERNVSLDLLIRKSFDNLDNLYCMWSLSGKHVILMVYTNDTTNKSYGYVSNCYYFSLSAIHMGMRKINEDVAQDVKWNQTSDDFLLIEGKSDNAIFLYDHNLNVKMKISSQYKNTIKWCPFGNMIALGGFGNLAGDINFYFKEKDDTVILIKQYREPCTVLCDWSADGTLFMTASTYPRMKVENTFKIYTYEGKLVNSYNFNELYDVQWKKAPPGMLSEPPKPQANLKDNKRSVYKIKYMNVDGSVGSGMGNGVLNGLVSSPGGAPTSINTLSSGNASDALDEATFQKTNGGGEPGEKDRGKIGKAVVAPPVPAPSGSQAANAAVAALGRKKKAEKGGNAYDWDVDWRNKNVSGTAGAAGAAGVSLVVPPTGAAGVTGVNSLNKIGSMGSLGNVSLAKPPEEKHDQGVSPHMEKKSVDVCALNGSDGDILRKENLVVGMVEGHQEDYSARGIPSADSTSGADARAADDKKKQKKKKKEKEEEKEKEKENDMKFQGDADKGSGTPKQVTANSWGNHHPSQDVQDTTSLHYYMSRNNIEVGIPPGGFPSNVFPANVFPPNGLLPNSFALKGGPPGDWNEPKTHTKKGGSMDVAQFQMEKDDGEKKQAGEIIPKDEKDPDQDKKKKKEKINKKNKSEASDGGNENGVVGDFPSAGEDKVARQTVGTAAATATATSMTTTQAMAPSPEAARTKTRSGNTITSFLARIMQPKAHVPEKLTPPNDRGMNDHDTKERYANEVYTNERNETAVCVAPMAAAGTSPYNFVDTHDASRNSNAHPMVGPDKEGSDTHPQRNNNTLHSDMYGLPKSGANKNSAASSSLYQPHFNPLPNGVPMQSSNSSLFNQLSGLKQSIQESTHHPEGVDGSSPNGNILNAGMYPTSLQPQSYNDVTKGSANQDSHLYVSSHEGKASYSSAYPERESSEGAINDASSKQVSPSIDANEQTRDTLRAPPETKKSNEDLLRLFKRVLPHATVNIVPKNEHIGSSGSNDTMFNASIGHTVTTAQNADFSVSVPRSNHMEGIQNDYKQQMGFKREHIDMRMTPSNEHIRRDEGNNGNYANINSNSSSVYAQRGKEIQNKDLLTAMIMRMKQKEEQRNDSSNPVGASAPSTNRMMIPLGREDSIPANIKSHLSNLDLCELLKCYHSLNVQLIQLKLYWIVHKIQVYDSIATGGGNATELMEKDKKIIAKVKEMKILLDYANDLVKETFQKNRKKYESVIQQFTVILKQHDNLYEQKKEKIMQDHSDKQAIVHFICNIEKIVHRYVTANGEEPVSSSPSLRGSYQHLSMVVGRGEVHPSTTPLTNAREYISGFSSDYAGGYPEGYSKNMRDIAPPMELQRKLLMQKLREQGGRNNGHYDEQNLNQNKMSLSEYQRNYALNAVARDKDEQAKFFLKRSGGNNDSGAAASLEMTYAEEQEDKKNSPVGRGRGYEAISSGGSMYCRDAQSVEVFPRDGRAIGGHNDHNNQNSQDDHNSDGTCPSPLLSRINKSLMSKQGKEDGAQDRDSAKDMSGRYSLLELLRRKKQIELQSGVQSGMQSGMQSGLLSSLRAAAQGRDDHMDANSLLREANQGAQGGKYAVQEQDITHRIKSMMHVSPKEEHHSHQGQHQQIPTPSPDHLNYYYQNAQAGQTNFHSQAKHEWKSVNHFDRVKAELDMIISPMTETMKQDTHANKQHQQYPPQKNYIHFSDYNSFVNSAKMNPRGVMVNSKEDICTPKGNDQTKEVGRGGDCADGANGYLRMLSGAHGILNEANKGENGSGHSKPMNLIRGSGAAVGAVGGALNEQRPMGSGEMNLNYMANGGNQSKDHHPMTHPNVSHPPHVLPPSQPAQIVCKIPSIYKTSSTSKSVTSSGEKNNSTYNLFEMEEGKRPDALRDKCWQYVDPKGVVQGPFFLDEMRIWSEMGYFEPMLPVRCCHSDRFVALNKLFPPPHKPFTIIPKPQPIMQWDEEL</sequence>
<dbReference type="GO" id="GO:0022627">
    <property type="term" value="C:cytosolic small ribosomal subunit"/>
    <property type="evidence" value="ECO:0007669"/>
    <property type="project" value="TreeGrafter"/>
</dbReference>
<dbReference type="SMART" id="SM00444">
    <property type="entry name" value="GYF"/>
    <property type="match status" value="1"/>
</dbReference>
<feature type="compositionally biased region" description="Basic residues" evidence="5">
    <location>
        <begin position="911"/>
        <end position="920"/>
    </location>
</feature>
<dbReference type="PROSITE" id="PS50829">
    <property type="entry name" value="GYF"/>
    <property type="match status" value="1"/>
</dbReference>
<evidence type="ECO:0000313" key="8">
    <source>
        <dbReference type="Proteomes" id="UP000030640"/>
    </source>
</evidence>
<feature type="domain" description="GYF" evidence="6">
    <location>
        <begin position="2156"/>
        <end position="2204"/>
    </location>
</feature>
<keyword evidence="2" id="KW-0853">WD repeat</keyword>
<name>W6ZZ88_9APIC</name>
<feature type="compositionally biased region" description="Basic and acidic residues" evidence="5">
    <location>
        <begin position="768"/>
        <end position="789"/>
    </location>
</feature>
<feature type="compositionally biased region" description="Basic and acidic residues" evidence="5">
    <location>
        <begin position="885"/>
        <end position="910"/>
    </location>
</feature>
<dbReference type="PANTHER" id="PTHR13227:SF0">
    <property type="entry name" value="EUKARYOTIC TRANSLATION INITIATION FACTOR 2A"/>
    <property type="match status" value="1"/>
</dbReference>
<feature type="compositionally biased region" description="Polar residues" evidence="5">
    <location>
        <begin position="1165"/>
        <end position="1184"/>
    </location>
</feature>
<dbReference type="PANTHER" id="PTHR13227">
    <property type="entry name" value="EUKARYOTIC TRANSLATION INITIATION FACTOR 2A"/>
    <property type="match status" value="1"/>
</dbReference>
<feature type="compositionally biased region" description="Polar residues" evidence="5">
    <location>
        <begin position="793"/>
        <end position="803"/>
    </location>
</feature>
<accession>W6ZZ88</accession>
<evidence type="ECO:0000313" key="7">
    <source>
        <dbReference type="EMBL" id="EUD64590.1"/>
    </source>
</evidence>
<dbReference type="VEuPathDB" id="PlasmoDB:C922_05005"/>
<dbReference type="GO" id="GO:0043022">
    <property type="term" value="F:ribosome binding"/>
    <property type="evidence" value="ECO:0007669"/>
    <property type="project" value="TreeGrafter"/>
</dbReference>
<keyword evidence="8" id="KW-1185">Reference proteome</keyword>
<feature type="compositionally biased region" description="Low complexity" evidence="5">
    <location>
        <begin position="1093"/>
        <end position="1105"/>
    </location>
</feature>
<dbReference type="Gene3D" id="3.30.1490.40">
    <property type="match status" value="1"/>
</dbReference>
<dbReference type="GO" id="GO:0003743">
    <property type="term" value="F:translation initiation factor activity"/>
    <property type="evidence" value="ECO:0007669"/>
    <property type="project" value="UniProtKB-KW"/>
</dbReference>
<proteinExistence type="predicted"/>
<dbReference type="InterPro" id="IPR003169">
    <property type="entry name" value="GYF"/>
</dbReference>
<evidence type="ECO:0000256" key="5">
    <source>
        <dbReference type="SAM" id="MobiDB-lite"/>
    </source>
</evidence>
<feature type="region of interest" description="Disordered" evidence="5">
    <location>
        <begin position="1377"/>
        <end position="1396"/>
    </location>
</feature>
<dbReference type="Proteomes" id="UP000030640">
    <property type="component" value="Unassembled WGS sequence"/>
</dbReference>
<feature type="region of interest" description="Disordered" evidence="5">
    <location>
        <begin position="1696"/>
        <end position="1719"/>
    </location>
</feature>
<dbReference type="SUPFAM" id="SSF55277">
    <property type="entry name" value="GYF domain"/>
    <property type="match status" value="1"/>
</dbReference>
<dbReference type="InterPro" id="IPR036322">
    <property type="entry name" value="WD40_repeat_dom_sf"/>
</dbReference>
<reference evidence="7 8" key="1">
    <citation type="submission" date="2013-02" db="EMBL/GenBank/DDBJ databases">
        <title>The Genome Sequence of Plasmodium inui San Antonio 1.</title>
        <authorList>
            <consortium name="The Broad Institute Genome Sequencing Platform"/>
            <consortium name="The Broad Institute Genome Sequencing Center for Infectious Disease"/>
            <person name="Neafsey D."/>
            <person name="Cheeseman I."/>
            <person name="Volkman S."/>
            <person name="Adams J."/>
            <person name="Walker B."/>
            <person name="Young S.K."/>
            <person name="Zeng Q."/>
            <person name="Gargeya S."/>
            <person name="Fitzgerald M."/>
            <person name="Haas B."/>
            <person name="Abouelleil A."/>
            <person name="Alvarado L."/>
            <person name="Arachchi H.M."/>
            <person name="Berlin A.M."/>
            <person name="Chapman S.B."/>
            <person name="Dewar J."/>
            <person name="Goldberg J."/>
            <person name="Griggs A."/>
            <person name="Gujja S."/>
            <person name="Hansen M."/>
            <person name="Howarth C."/>
            <person name="Imamovic A."/>
            <person name="Larimer J."/>
            <person name="McCowan C."/>
            <person name="Murphy C."/>
            <person name="Neiman D."/>
            <person name="Pearson M."/>
            <person name="Priest M."/>
            <person name="Roberts A."/>
            <person name="Saif S."/>
            <person name="Shea T."/>
            <person name="Sisk P."/>
            <person name="Sykes S."/>
            <person name="Wortman J."/>
            <person name="Nusbaum C."/>
            <person name="Birren B."/>
        </authorList>
    </citation>
    <scope>NUCLEOTIDE SEQUENCE [LARGE SCALE GENOMIC DNA]</scope>
    <source>
        <strain evidence="7 8">San Antonio 1</strain>
    </source>
</reference>
<feature type="compositionally biased region" description="Polar residues" evidence="5">
    <location>
        <begin position="1213"/>
        <end position="1226"/>
    </location>
</feature>
<dbReference type="GO" id="GO:0000049">
    <property type="term" value="F:tRNA binding"/>
    <property type="evidence" value="ECO:0007669"/>
    <property type="project" value="TreeGrafter"/>
</dbReference>
<dbReference type="InterPro" id="IPR035445">
    <property type="entry name" value="GYF-like_dom_sf"/>
</dbReference>
<dbReference type="InterPro" id="IPR013979">
    <property type="entry name" value="TIF_beta_prop-like"/>
</dbReference>
<feature type="region of interest" description="Disordered" evidence="5">
    <location>
        <begin position="1053"/>
        <end position="1244"/>
    </location>
</feature>
<keyword evidence="4" id="KW-0648">Protein biosynthesis</keyword>
<evidence type="ECO:0000259" key="6">
    <source>
        <dbReference type="PROSITE" id="PS50829"/>
    </source>
</evidence>